<sequence>MNKFGVIVLSTVLATSNVIMPVSTFAASSKENTHEARQLEKQKKQEEKVQRQIKEQKAKQKKQEEKVQRQIKEQEAKQKKQEEKVQRQQKEQKAKLEKQLEKQQKLSEKMLKQQGYKEVWRDEFNGNKLNLSDWNIETHEPGWVNEELQSYVTSEENIYVKNGKLYLNPVKKGNSITSGRVNTQGKHDFKYGYFEVTAKVPKGKGYLPAFWMMPTNENLYGQWPKCGEIDIMEVMGHNPSKLYGTIHYGAPHAQQQGTFLTNPLIDFSNSFHKFGVEWEADHISWYVDGVKYYETRNWFSAVEGGGEVTYPAPFDQKFYMILNLAVGGSWVGYPDESTSFDNNPFVIDSVKVYQKDKKYYDEVEKNATKPEKEIKIKEADNTGNYITNGNFKNALNPKEDWEMHLEDDANNTTYEIKDEAIKILQKNIGNQNHSVQLKQQNIPLYRGLEYTLTFDAKADDSRSIIVDVEGPEKNWTRYLQDTKLELSKDMKTYSLTFKMDRSSDLNSSVEFNLGNQGSTSPVTIKNVSLKVTGGQKVDESAIKEVRPDGNYVYNGSFQEGKNRLGYWTIDPKDAQQISVTNSENDRRLKVVVGKENISNPIIIKQTNLPLTKGDYYISYKAYKENVGSQDVQKNEADFTVKLGNTTFAEKLDSNAEAKYSHDFKFEADQNNEIELIFDHPGVYYVDDIMVAENSKIKNGSFNAGKSGFTEGFYSSAEAASVIDSQKEDNAYDLTIKNTGDADWNIQLMQDGIKLEKGKKYRLKLKAKASIDRDILVTLQHNGSSDNDWTPYSGGDEARLMKLYKAKYDQNEYQEYECVFTMNSETDNNARLSVTLGAVSNRQITQQHRICIDDIVLEEIQD</sequence>
<accession>A0A1H9RC54</accession>
<dbReference type="AlphaFoldDB" id="A0A1H9RC54"/>
<evidence type="ECO:0000259" key="4">
    <source>
        <dbReference type="PROSITE" id="PS51762"/>
    </source>
</evidence>
<dbReference type="Pfam" id="PF00722">
    <property type="entry name" value="Glyco_hydro_16"/>
    <property type="match status" value="1"/>
</dbReference>
<feature type="region of interest" description="Disordered" evidence="3">
    <location>
        <begin position="30"/>
        <end position="65"/>
    </location>
</feature>
<dbReference type="Gene3D" id="2.60.120.260">
    <property type="entry name" value="Galactose-binding domain-like"/>
    <property type="match status" value="3"/>
</dbReference>
<dbReference type="PROSITE" id="PS51762">
    <property type="entry name" value="GH16_2"/>
    <property type="match status" value="1"/>
</dbReference>
<dbReference type="InterPro" id="IPR003305">
    <property type="entry name" value="CenC_carb-bd"/>
</dbReference>
<dbReference type="CDD" id="cd22249">
    <property type="entry name" value="UDM1_RNF168_RNF169-like"/>
    <property type="match status" value="1"/>
</dbReference>
<evidence type="ECO:0000313" key="6">
    <source>
        <dbReference type="Proteomes" id="UP000182471"/>
    </source>
</evidence>
<dbReference type="PANTHER" id="PTHR10963">
    <property type="entry name" value="GLYCOSYL HYDROLASE-RELATED"/>
    <property type="match status" value="1"/>
</dbReference>
<evidence type="ECO:0000256" key="2">
    <source>
        <dbReference type="ARBA" id="ARBA00022801"/>
    </source>
</evidence>
<dbReference type="RefSeq" id="WP_074730462.1">
    <property type="nucleotide sequence ID" value="NZ_FOGW01000008.1"/>
</dbReference>
<dbReference type="SUPFAM" id="SSF49785">
    <property type="entry name" value="Galactose-binding domain-like"/>
    <property type="match status" value="3"/>
</dbReference>
<dbReference type="CDD" id="cd08023">
    <property type="entry name" value="GH16_laminarinase_like"/>
    <property type="match status" value="1"/>
</dbReference>
<organism evidence="5 6">
    <name type="scientific">Lachnobacterium bovis</name>
    <dbReference type="NCBI Taxonomy" id="140626"/>
    <lineage>
        <taxon>Bacteria</taxon>
        <taxon>Bacillati</taxon>
        <taxon>Bacillota</taxon>
        <taxon>Clostridia</taxon>
        <taxon>Lachnospirales</taxon>
        <taxon>Lachnospiraceae</taxon>
        <taxon>Lachnobacterium</taxon>
    </lineage>
</organism>
<feature type="compositionally biased region" description="Basic and acidic residues" evidence="3">
    <location>
        <begin position="31"/>
        <end position="65"/>
    </location>
</feature>
<evidence type="ECO:0000313" key="5">
    <source>
        <dbReference type="EMBL" id="SER70284.1"/>
    </source>
</evidence>
<dbReference type="SUPFAM" id="SSF49899">
    <property type="entry name" value="Concanavalin A-like lectins/glucanases"/>
    <property type="match status" value="1"/>
</dbReference>
<dbReference type="GO" id="GO:0005975">
    <property type="term" value="P:carbohydrate metabolic process"/>
    <property type="evidence" value="ECO:0007669"/>
    <property type="project" value="InterPro"/>
</dbReference>
<dbReference type="GO" id="GO:0004553">
    <property type="term" value="F:hydrolase activity, hydrolyzing O-glycosyl compounds"/>
    <property type="evidence" value="ECO:0007669"/>
    <property type="project" value="InterPro"/>
</dbReference>
<evidence type="ECO:0000256" key="1">
    <source>
        <dbReference type="ARBA" id="ARBA00006865"/>
    </source>
</evidence>
<dbReference type="InterPro" id="IPR050546">
    <property type="entry name" value="Glycosyl_Hydrlase_16"/>
</dbReference>
<dbReference type="InterPro" id="IPR000757">
    <property type="entry name" value="Beta-glucanase-like"/>
</dbReference>
<dbReference type="Pfam" id="PF02018">
    <property type="entry name" value="CBM_4_9"/>
    <property type="match status" value="2"/>
</dbReference>
<name>A0A1H9RC54_9FIRM</name>
<keyword evidence="6" id="KW-1185">Reference proteome</keyword>
<dbReference type="InterPro" id="IPR008979">
    <property type="entry name" value="Galactose-bd-like_sf"/>
</dbReference>
<feature type="domain" description="GH16" evidence="4">
    <location>
        <begin position="122"/>
        <end position="358"/>
    </location>
</feature>
<proteinExistence type="inferred from homology"/>
<dbReference type="Gene3D" id="2.60.120.200">
    <property type="match status" value="1"/>
</dbReference>
<protein>
    <submittedName>
        <fullName evidence="5">Carbohydrate binding domain-containing protein</fullName>
    </submittedName>
</protein>
<reference evidence="6" key="1">
    <citation type="submission" date="2016-10" db="EMBL/GenBank/DDBJ databases">
        <authorList>
            <person name="Varghese N."/>
            <person name="Submissions S."/>
        </authorList>
    </citation>
    <scope>NUCLEOTIDE SEQUENCE [LARGE SCALE GENOMIC DNA]</scope>
    <source>
        <strain evidence="6">S1b</strain>
    </source>
</reference>
<dbReference type="PANTHER" id="PTHR10963:SF55">
    <property type="entry name" value="GLYCOSIDE HYDROLASE FAMILY 16 PROTEIN"/>
    <property type="match status" value="1"/>
</dbReference>
<comment type="similarity">
    <text evidence="1">Belongs to the glycosyl hydrolase 16 family.</text>
</comment>
<dbReference type="EMBL" id="FOGW01000008">
    <property type="protein sequence ID" value="SER70284.1"/>
    <property type="molecule type" value="Genomic_DNA"/>
</dbReference>
<gene>
    <name evidence="5" type="ORF">SAMN02910429_00809</name>
</gene>
<dbReference type="Proteomes" id="UP000182471">
    <property type="component" value="Unassembled WGS sequence"/>
</dbReference>
<keyword evidence="2" id="KW-0378">Hydrolase</keyword>
<dbReference type="InterPro" id="IPR013320">
    <property type="entry name" value="ConA-like_dom_sf"/>
</dbReference>
<evidence type="ECO:0000256" key="3">
    <source>
        <dbReference type="SAM" id="MobiDB-lite"/>
    </source>
</evidence>